<gene>
    <name evidence="2" type="ORF">DC366_07215</name>
</gene>
<dbReference type="SUPFAM" id="SSF64518">
    <property type="entry name" value="Phase 1 flagellin"/>
    <property type="match status" value="1"/>
</dbReference>
<name>A0A2T7G8D3_9RHOB</name>
<dbReference type="Proteomes" id="UP000244446">
    <property type="component" value="Unassembled WGS sequence"/>
</dbReference>
<dbReference type="AlphaFoldDB" id="A0A2T7G8D3"/>
<keyword evidence="2" id="KW-0966">Cell projection</keyword>
<accession>A0A2T7G8D3</accession>
<evidence type="ECO:0000313" key="2">
    <source>
        <dbReference type="EMBL" id="PVA10666.1"/>
    </source>
</evidence>
<organism evidence="2 3">
    <name type="scientific">Pelagivirga sediminicola</name>
    <dbReference type="NCBI Taxonomy" id="2170575"/>
    <lineage>
        <taxon>Bacteria</taxon>
        <taxon>Pseudomonadati</taxon>
        <taxon>Pseudomonadota</taxon>
        <taxon>Alphaproteobacteria</taxon>
        <taxon>Rhodobacterales</taxon>
        <taxon>Paracoccaceae</taxon>
        <taxon>Pelagivirga</taxon>
    </lineage>
</organism>
<dbReference type="Pfam" id="PF00700">
    <property type="entry name" value="Flagellin_C"/>
    <property type="match status" value="1"/>
</dbReference>
<proteinExistence type="predicted"/>
<keyword evidence="2" id="KW-0282">Flagellum</keyword>
<keyword evidence="3" id="KW-1185">Reference proteome</keyword>
<comment type="caution">
    <text evidence="2">The sequence shown here is derived from an EMBL/GenBank/DDBJ whole genome shotgun (WGS) entry which is preliminary data.</text>
</comment>
<protein>
    <submittedName>
        <fullName evidence="2">Flagellar biosynthesis protein FlgL</fullName>
    </submittedName>
</protein>
<dbReference type="Gene3D" id="1.20.1330.10">
    <property type="entry name" value="f41 fragment of flagellin, N-terminal domain"/>
    <property type="match status" value="1"/>
</dbReference>
<evidence type="ECO:0000259" key="1">
    <source>
        <dbReference type="Pfam" id="PF00700"/>
    </source>
</evidence>
<dbReference type="RefSeq" id="WP_108691525.1">
    <property type="nucleotide sequence ID" value="NZ_QCYH01000003.1"/>
</dbReference>
<reference evidence="2 3" key="1">
    <citation type="submission" date="2018-04" db="EMBL/GenBank/DDBJ databases">
        <title>Pelagivirga bohaiensis gen. nov., sp. nov., a bacterium isolated from the Bohai Sea.</title>
        <authorList>
            <person name="Ji X."/>
        </authorList>
    </citation>
    <scope>NUCLEOTIDE SEQUENCE [LARGE SCALE GENOMIC DNA]</scope>
    <source>
        <strain evidence="2 3">BH-SD19</strain>
    </source>
</reference>
<keyword evidence="2" id="KW-0969">Cilium</keyword>
<sequence>MSFPAIGDLAQFMTTRRQSATLQSRLGQLTQELSSGQTADVTRRVGASFGTLSDIEHRLTLNAAQKTASAEAAVQATTMQTALGMVHAQLTEISGATIFSTGIQEGGAFDAAATAARGGLDAMISALNTHVAGRPVFSGTDLASAPLISGDEMMNAARSAVSGASDAAGVIAALDTFFDTPGGGFRSIAYKGGDQDMSPFRLGAGESVQLSVRADDPALRSAMKSAVMAALAGDDGLTLAQGQRGALMQAAGAAILSDTDALTHIRSDLGHAEARIDRAMARNSAEETSLSMMRNKIMSVDMFETASALEQVQLQLETIYTLTARTSRLNLVNFL</sequence>
<dbReference type="InterPro" id="IPR046358">
    <property type="entry name" value="Flagellin_C"/>
</dbReference>
<feature type="domain" description="Flagellin C-terminal" evidence="1">
    <location>
        <begin position="260"/>
        <end position="335"/>
    </location>
</feature>
<dbReference type="EMBL" id="QCYH01000003">
    <property type="protein sequence ID" value="PVA10666.1"/>
    <property type="molecule type" value="Genomic_DNA"/>
</dbReference>
<dbReference type="OrthoDB" id="7312911at2"/>
<evidence type="ECO:0000313" key="3">
    <source>
        <dbReference type="Proteomes" id="UP000244446"/>
    </source>
</evidence>